<dbReference type="PANTHER" id="PTHR11496">
    <property type="entry name" value="ALCOHOL DEHYDROGENASE"/>
    <property type="match status" value="1"/>
</dbReference>
<comment type="catalytic activity">
    <reaction evidence="6">
        <text>4-hydroxybutanoate + 2-oxoglutarate = (R)-2-hydroxyglutarate + succinate semialdehyde</text>
        <dbReference type="Rhea" id="RHEA:24734"/>
        <dbReference type="ChEBI" id="CHEBI:15801"/>
        <dbReference type="ChEBI" id="CHEBI:16724"/>
        <dbReference type="ChEBI" id="CHEBI:16810"/>
        <dbReference type="ChEBI" id="CHEBI:57706"/>
        <dbReference type="EC" id="1.1.99.24"/>
    </reaction>
</comment>
<dbReference type="Gene3D" id="3.40.50.1970">
    <property type="match status" value="1"/>
</dbReference>
<keyword evidence="5 9" id="KW-0560">Oxidoreductase</keyword>
<dbReference type="SUPFAM" id="SSF56796">
    <property type="entry name" value="Dehydroquinate synthase-like"/>
    <property type="match status" value="1"/>
</dbReference>
<comment type="catalytic activity">
    <reaction evidence="1">
        <text>(S)-3-hydroxybutanoate + 2-oxoglutarate = (R)-2-hydroxyglutarate + acetoacetate</text>
        <dbReference type="Rhea" id="RHEA:23048"/>
        <dbReference type="ChEBI" id="CHEBI:11047"/>
        <dbReference type="ChEBI" id="CHEBI:13705"/>
        <dbReference type="ChEBI" id="CHEBI:15801"/>
        <dbReference type="ChEBI" id="CHEBI:16810"/>
        <dbReference type="EC" id="1.1.99.24"/>
    </reaction>
</comment>
<keyword evidence="4" id="KW-0809">Transit peptide</keyword>
<evidence type="ECO:0000313" key="9">
    <source>
        <dbReference type="EMBL" id="MFC4425212.1"/>
    </source>
</evidence>
<comment type="similarity">
    <text evidence="2">Belongs to the iron-containing alcohol dehydrogenase family. Hydroxyacid-oxoacid transhydrogenase subfamily.</text>
</comment>
<accession>A0ABV8XKV3</accession>
<keyword evidence="10" id="KW-1185">Reference proteome</keyword>
<dbReference type="Proteomes" id="UP001595998">
    <property type="component" value="Unassembled WGS sequence"/>
</dbReference>
<organism evidence="9 10">
    <name type="scientific">Deinococcus navajonensis</name>
    <dbReference type="NCBI Taxonomy" id="309884"/>
    <lineage>
        <taxon>Bacteria</taxon>
        <taxon>Thermotogati</taxon>
        <taxon>Deinococcota</taxon>
        <taxon>Deinococci</taxon>
        <taxon>Deinococcales</taxon>
        <taxon>Deinococcaceae</taxon>
        <taxon>Deinococcus</taxon>
    </lineage>
</organism>
<evidence type="ECO:0000256" key="3">
    <source>
        <dbReference type="ARBA" id="ARBA00013182"/>
    </source>
</evidence>
<dbReference type="InterPro" id="IPR001670">
    <property type="entry name" value="ADH_Fe/GldA"/>
</dbReference>
<dbReference type="Pfam" id="PF00465">
    <property type="entry name" value="Fe-ADH"/>
    <property type="match status" value="1"/>
</dbReference>
<dbReference type="InterPro" id="IPR039697">
    <property type="entry name" value="Alcohol_dehydrogenase_Fe"/>
</dbReference>
<evidence type="ECO:0000256" key="6">
    <source>
        <dbReference type="ARBA" id="ARBA00049496"/>
    </source>
</evidence>
<dbReference type="RefSeq" id="WP_380036353.1">
    <property type="nucleotide sequence ID" value="NZ_JBHSEH010000004.1"/>
</dbReference>
<gene>
    <name evidence="9" type="ORF">ACFOZ9_03235</name>
</gene>
<dbReference type="InterPro" id="IPR056798">
    <property type="entry name" value="ADH_Fe_C"/>
</dbReference>
<dbReference type="Gene3D" id="1.20.1090.10">
    <property type="entry name" value="Dehydroquinate synthase-like - alpha domain"/>
    <property type="match status" value="1"/>
</dbReference>
<name>A0ABV8XKV3_9DEIO</name>
<dbReference type="EC" id="1.1.99.24" evidence="3"/>
<reference evidence="10" key="1">
    <citation type="journal article" date="2019" name="Int. J. Syst. Evol. Microbiol.">
        <title>The Global Catalogue of Microorganisms (GCM) 10K type strain sequencing project: providing services to taxonomists for standard genome sequencing and annotation.</title>
        <authorList>
            <consortium name="The Broad Institute Genomics Platform"/>
            <consortium name="The Broad Institute Genome Sequencing Center for Infectious Disease"/>
            <person name="Wu L."/>
            <person name="Ma J."/>
        </authorList>
    </citation>
    <scope>NUCLEOTIDE SEQUENCE [LARGE SCALE GENOMIC DNA]</scope>
    <source>
        <strain evidence="10">CCUG 56029</strain>
    </source>
</reference>
<dbReference type="CDD" id="cd08190">
    <property type="entry name" value="HOT"/>
    <property type="match status" value="1"/>
</dbReference>
<evidence type="ECO:0000259" key="7">
    <source>
        <dbReference type="Pfam" id="PF00465"/>
    </source>
</evidence>
<proteinExistence type="inferred from homology"/>
<protein>
    <recommendedName>
        <fullName evidence="3">hydroxyacid-oxoacid transhydrogenase</fullName>
        <ecNumber evidence="3">1.1.99.24</ecNumber>
    </recommendedName>
</protein>
<dbReference type="GO" id="GO:0047988">
    <property type="term" value="F:hydroxyacid-oxoacid transhydrogenase activity"/>
    <property type="evidence" value="ECO:0007669"/>
    <property type="project" value="UniProtKB-EC"/>
</dbReference>
<feature type="domain" description="Alcohol dehydrogenase iron-type/glycerol dehydrogenase GldA" evidence="7">
    <location>
        <begin position="14"/>
        <end position="185"/>
    </location>
</feature>
<evidence type="ECO:0000313" key="10">
    <source>
        <dbReference type="Proteomes" id="UP001595998"/>
    </source>
</evidence>
<evidence type="ECO:0000256" key="2">
    <source>
        <dbReference type="ARBA" id="ARBA00010005"/>
    </source>
</evidence>
<comment type="caution">
    <text evidence="9">The sequence shown here is derived from an EMBL/GenBank/DDBJ whole genome shotgun (WGS) entry which is preliminary data.</text>
</comment>
<evidence type="ECO:0000259" key="8">
    <source>
        <dbReference type="Pfam" id="PF25137"/>
    </source>
</evidence>
<dbReference type="Pfam" id="PF25137">
    <property type="entry name" value="ADH_Fe_C"/>
    <property type="match status" value="1"/>
</dbReference>
<dbReference type="InterPro" id="IPR042157">
    <property type="entry name" value="HOT"/>
</dbReference>
<sequence length="421" mass="44194">MTTNEHLFTFEATPVKFGPGAALDTGWELQRLGVKRVMVVADPQVIAREAGQPVLDSIRAAGIDVVTFTAIRVEPTLASLEAAAAAAQDAQPDGFVALGGGSTIDTAKVANLMVSNGGQIMDYVNPPVGGGQRPDRPLRPLLAIPTTSGSGSEATTVAILDLPDLGVKSGISHRLLRPTQAIVDPELSASAPASVTAAAGLDVVCHAIESYLSRPYHTRPRPAGPAERPPYQGSNPVADVWSAWAIERGGRFLRRAVLHAGDTEARGMMMLSATMAGVGFGSAGVHIPHACAYPVAGLRHEYRAPGYPQDHAFVPHGFSVIVTAPAAFRFTYQADPARHEHAAQLLTGRPVRGREALPDALRALMSEVGAPLSLREFGYREADLPALVEGALKQQRLLAVAPVTPTAADLKDILRAALDGA</sequence>
<feature type="domain" description="Fe-containing alcohol dehydrogenase-like C-terminal" evidence="8">
    <location>
        <begin position="234"/>
        <end position="418"/>
    </location>
</feature>
<evidence type="ECO:0000256" key="5">
    <source>
        <dbReference type="ARBA" id="ARBA00023002"/>
    </source>
</evidence>
<dbReference type="PANTHER" id="PTHR11496:SF83">
    <property type="entry name" value="HYDROXYACID-OXOACID TRANSHYDROGENASE, MITOCHONDRIAL"/>
    <property type="match status" value="1"/>
</dbReference>
<dbReference type="EMBL" id="JBHSEH010000004">
    <property type="protein sequence ID" value="MFC4425212.1"/>
    <property type="molecule type" value="Genomic_DNA"/>
</dbReference>
<evidence type="ECO:0000256" key="1">
    <source>
        <dbReference type="ARBA" id="ARBA00000813"/>
    </source>
</evidence>
<evidence type="ECO:0000256" key="4">
    <source>
        <dbReference type="ARBA" id="ARBA00022946"/>
    </source>
</evidence>